<dbReference type="PANTHER" id="PTHR31061:SF24">
    <property type="entry name" value="LD22376P"/>
    <property type="match status" value="1"/>
</dbReference>
<feature type="transmembrane region" description="Helical" evidence="1">
    <location>
        <begin position="288"/>
        <end position="311"/>
    </location>
</feature>
<dbReference type="PANTHER" id="PTHR31061">
    <property type="entry name" value="LD22376P"/>
    <property type="match status" value="1"/>
</dbReference>
<gene>
    <name evidence="3" type="ORF">TSAR_007882</name>
</gene>
<dbReference type="Proteomes" id="UP000215335">
    <property type="component" value="Unassembled WGS sequence"/>
</dbReference>
<reference evidence="3 4" key="1">
    <citation type="journal article" date="2017" name="Curr. Biol.">
        <title>The Evolution of Venom by Co-option of Single-Copy Genes.</title>
        <authorList>
            <person name="Martinson E.O."/>
            <person name="Mrinalini"/>
            <person name="Kelkar Y.D."/>
            <person name="Chang C.H."/>
            <person name="Werren J.H."/>
        </authorList>
    </citation>
    <scope>NUCLEOTIDE SEQUENCE [LARGE SCALE GENOMIC DNA]</scope>
    <source>
        <strain evidence="3 4">Alberta</strain>
        <tissue evidence="3">Whole body</tissue>
    </source>
</reference>
<name>A0A232F972_9HYME</name>
<feature type="transmembrane region" description="Helical" evidence="1">
    <location>
        <begin position="196"/>
        <end position="215"/>
    </location>
</feature>
<sequence length="590" mass="65308">MVLVTLQSRSENMETKENCLSAQLKLDEACVTLASELDSANLWLYTLSADCVACPYTKTAKLEKYEPFDLTVNTARSQSWRVIESFGNETYIPASNRDGLHCQLAPSLGEHGIYEFTARANESCELRVIKEPDNPYIPLGIGLGLLVLLLTSLALLKFIRGCIDKCRSRAAANEDELEVGKKTANRRVRSLDTVRGMSILLMIFVNNGAAGYALLEHATWNGLLVGDLVFPCFMWIMGVCIPLSISAQLSRGSSRLRICRAIVKRSVYLFAIGLALNTLGGRNQLERIRIFGVLQRFGLAYLVAGIVYALAARPDDKQSKRTLGDVVALIPQWIVALLILAAHCAVVFLLPVPGCPRGYLGPGGRHADGKYWNCSGGATGYVDKVLLGVDHIYQLPTANSVYGSGPFDPEGVLGSLTSIFQVFLGIQAGQILRTHGSWKARLVRWLLWAVLLGAVGAALHYTNVVPVNKNLWYDSCRVYNLIAPYLIRENLRRSVSFVLVTTCFSLGLLSLCYLLIDVLGVWDGGPFRVPGMNALVMYAGHQILYDMFPFHWRYGPMNSHTWLLAESLWCVGLWTFVAYAMHRKKLYVAL</sequence>
<dbReference type="STRING" id="543379.A0A232F972"/>
<keyword evidence="4" id="KW-1185">Reference proteome</keyword>
<dbReference type="Pfam" id="PF07786">
    <property type="entry name" value="HGSNAT_cat"/>
    <property type="match status" value="1"/>
</dbReference>
<feature type="transmembrane region" description="Helical" evidence="1">
    <location>
        <begin position="445"/>
        <end position="464"/>
    </location>
</feature>
<dbReference type="OrthoDB" id="2149840at2759"/>
<evidence type="ECO:0000256" key="1">
    <source>
        <dbReference type="SAM" id="Phobius"/>
    </source>
</evidence>
<feature type="transmembrane region" description="Helical" evidence="1">
    <location>
        <begin position="562"/>
        <end position="581"/>
    </location>
</feature>
<protein>
    <recommendedName>
        <fullName evidence="2">Heparan-alpha-glucosaminide N-acetyltransferase catalytic domain-containing protein</fullName>
    </recommendedName>
</protein>
<feature type="transmembrane region" description="Helical" evidence="1">
    <location>
        <begin position="136"/>
        <end position="159"/>
    </location>
</feature>
<feature type="transmembrane region" description="Helical" evidence="1">
    <location>
        <begin position="494"/>
        <end position="516"/>
    </location>
</feature>
<keyword evidence="1" id="KW-0812">Transmembrane</keyword>
<feature type="domain" description="Heparan-alpha-glucosaminide N-acetyltransferase catalytic" evidence="2">
    <location>
        <begin position="187"/>
        <end position="310"/>
    </location>
</feature>
<evidence type="ECO:0000259" key="2">
    <source>
        <dbReference type="Pfam" id="PF07786"/>
    </source>
</evidence>
<feature type="transmembrane region" description="Helical" evidence="1">
    <location>
        <begin position="266"/>
        <end position="282"/>
    </location>
</feature>
<feature type="transmembrane region" description="Helical" evidence="1">
    <location>
        <begin position="221"/>
        <end position="245"/>
    </location>
</feature>
<organism evidence="3 4">
    <name type="scientific">Trichomalopsis sarcophagae</name>
    <dbReference type="NCBI Taxonomy" id="543379"/>
    <lineage>
        <taxon>Eukaryota</taxon>
        <taxon>Metazoa</taxon>
        <taxon>Ecdysozoa</taxon>
        <taxon>Arthropoda</taxon>
        <taxon>Hexapoda</taxon>
        <taxon>Insecta</taxon>
        <taxon>Pterygota</taxon>
        <taxon>Neoptera</taxon>
        <taxon>Endopterygota</taxon>
        <taxon>Hymenoptera</taxon>
        <taxon>Apocrita</taxon>
        <taxon>Proctotrupomorpha</taxon>
        <taxon>Chalcidoidea</taxon>
        <taxon>Pteromalidae</taxon>
        <taxon>Pteromalinae</taxon>
        <taxon>Trichomalopsis</taxon>
    </lineage>
</organism>
<keyword evidence="1" id="KW-1133">Transmembrane helix</keyword>
<evidence type="ECO:0000313" key="3">
    <source>
        <dbReference type="EMBL" id="OXU27404.1"/>
    </source>
</evidence>
<proteinExistence type="predicted"/>
<dbReference type="InterPro" id="IPR012429">
    <property type="entry name" value="HGSNAT_cat"/>
</dbReference>
<dbReference type="EMBL" id="NNAY01000612">
    <property type="protein sequence ID" value="OXU27404.1"/>
    <property type="molecule type" value="Genomic_DNA"/>
</dbReference>
<evidence type="ECO:0000313" key="4">
    <source>
        <dbReference type="Proteomes" id="UP000215335"/>
    </source>
</evidence>
<comment type="caution">
    <text evidence="3">The sequence shown here is derived from an EMBL/GenBank/DDBJ whole genome shotgun (WGS) entry which is preliminary data.</text>
</comment>
<accession>A0A232F972</accession>
<dbReference type="AlphaFoldDB" id="A0A232F972"/>
<feature type="transmembrane region" description="Helical" evidence="1">
    <location>
        <begin position="323"/>
        <end position="350"/>
    </location>
</feature>
<keyword evidence="1" id="KW-0472">Membrane</keyword>